<evidence type="ECO:0000256" key="10">
    <source>
        <dbReference type="ARBA" id="ARBA00023172"/>
    </source>
</evidence>
<evidence type="ECO:0000313" key="15">
    <source>
        <dbReference type="EMBL" id="OGG00767.1"/>
    </source>
</evidence>
<feature type="binding site" evidence="13">
    <location>
        <position position="65"/>
    </location>
    <ligand>
        <name>Mg(2+)</name>
        <dbReference type="ChEBI" id="CHEBI:18420"/>
        <label>2</label>
    </ligand>
</feature>
<evidence type="ECO:0000256" key="2">
    <source>
        <dbReference type="ARBA" id="ARBA00022490"/>
    </source>
</evidence>
<evidence type="ECO:0000256" key="6">
    <source>
        <dbReference type="ARBA" id="ARBA00022763"/>
    </source>
</evidence>
<feature type="binding site" evidence="13">
    <location>
        <position position="5"/>
    </location>
    <ligand>
        <name>Mg(2+)</name>
        <dbReference type="ChEBI" id="CHEBI:18420"/>
        <label>1</label>
    </ligand>
</feature>
<keyword evidence="7 13" id="KW-0378">Hydrolase</keyword>
<dbReference type="AlphaFoldDB" id="A0A1F5YLC3"/>
<dbReference type="EMBL" id="MFIX01000243">
    <property type="protein sequence ID" value="OGG00767.1"/>
    <property type="molecule type" value="Genomic_DNA"/>
</dbReference>
<comment type="similarity">
    <text evidence="1 13">Belongs to the RuvC family.</text>
</comment>
<dbReference type="InterPro" id="IPR036397">
    <property type="entry name" value="RNaseH_sf"/>
</dbReference>
<gene>
    <name evidence="13" type="primary">ruvC</name>
    <name evidence="15" type="ORF">A3F83_01890</name>
</gene>
<evidence type="ECO:0000256" key="11">
    <source>
        <dbReference type="ARBA" id="ARBA00023204"/>
    </source>
</evidence>
<evidence type="ECO:0000256" key="8">
    <source>
        <dbReference type="ARBA" id="ARBA00022842"/>
    </source>
</evidence>
<name>A0A1F5YLC3_9BACT</name>
<protein>
    <recommendedName>
        <fullName evidence="13 14">Crossover junction endodeoxyribonuclease RuvC</fullName>
        <ecNumber evidence="13 14">3.1.21.10</ecNumber>
    </recommendedName>
    <alternativeName>
        <fullName evidence="13">Holliday junction nuclease RuvC</fullName>
    </alternativeName>
    <alternativeName>
        <fullName evidence="13">Holliday junction resolvase RuvC</fullName>
    </alternativeName>
</protein>
<comment type="caution">
    <text evidence="15">The sequence shown here is derived from an EMBL/GenBank/DDBJ whole genome shotgun (WGS) entry which is preliminary data.</text>
</comment>
<keyword evidence="3 13" id="KW-0540">Nuclease</keyword>
<dbReference type="HAMAP" id="MF_00034">
    <property type="entry name" value="RuvC"/>
    <property type="match status" value="1"/>
</dbReference>
<dbReference type="STRING" id="1817867.A3F83_01890"/>
<reference evidence="15 16" key="1">
    <citation type="journal article" date="2016" name="Nat. Commun.">
        <title>Thousands of microbial genomes shed light on interconnected biogeochemical processes in an aquifer system.</title>
        <authorList>
            <person name="Anantharaman K."/>
            <person name="Brown C.T."/>
            <person name="Hug L.A."/>
            <person name="Sharon I."/>
            <person name="Castelle C.J."/>
            <person name="Probst A.J."/>
            <person name="Thomas B.C."/>
            <person name="Singh A."/>
            <person name="Wilkins M.J."/>
            <person name="Karaoz U."/>
            <person name="Brodie E.L."/>
            <person name="Williams K.H."/>
            <person name="Hubbard S.S."/>
            <person name="Banfield J.F."/>
        </authorList>
    </citation>
    <scope>NUCLEOTIDE SEQUENCE [LARGE SCALE GENOMIC DNA]</scope>
</reference>
<dbReference type="FunFam" id="3.30.420.10:FF:000002">
    <property type="entry name" value="Crossover junction endodeoxyribonuclease RuvC"/>
    <property type="match status" value="1"/>
</dbReference>
<comment type="catalytic activity">
    <reaction evidence="12 13">
        <text>Endonucleolytic cleavage at a junction such as a reciprocal single-stranded crossover between two homologous DNA duplexes (Holliday junction).</text>
        <dbReference type="EC" id="3.1.21.10"/>
    </reaction>
</comment>
<feature type="active site" evidence="13">
    <location>
        <position position="5"/>
    </location>
</feature>
<dbReference type="EC" id="3.1.21.10" evidence="13 14"/>
<dbReference type="GO" id="GO:0003677">
    <property type="term" value="F:DNA binding"/>
    <property type="evidence" value="ECO:0007669"/>
    <property type="project" value="UniProtKB-KW"/>
</dbReference>
<comment type="subcellular location">
    <subcellularLocation>
        <location evidence="13">Cytoplasm</location>
    </subcellularLocation>
</comment>
<keyword evidence="8 13" id="KW-0460">Magnesium</keyword>
<evidence type="ECO:0000256" key="9">
    <source>
        <dbReference type="ARBA" id="ARBA00023125"/>
    </source>
</evidence>
<organism evidence="15 16">
    <name type="scientific">Candidatus Glassbacteria bacterium RIFCSPLOWO2_12_FULL_58_11</name>
    <dbReference type="NCBI Taxonomy" id="1817867"/>
    <lineage>
        <taxon>Bacteria</taxon>
        <taxon>Candidatus Glassiibacteriota</taxon>
    </lineage>
</organism>
<keyword evidence="4 13" id="KW-0479">Metal-binding</keyword>
<proteinExistence type="inferred from homology"/>
<keyword evidence="6 13" id="KW-0227">DNA damage</keyword>
<evidence type="ECO:0000256" key="5">
    <source>
        <dbReference type="ARBA" id="ARBA00022759"/>
    </source>
</evidence>
<dbReference type="GO" id="GO:0006281">
    <property type="term" value="P:DNA repair"/>
    <property type="evidence" value="ECO:0007669"/>
    <property type="project" value="UniProtKB-UniRule"/>
</dbReference>
<dbReference type="GO" id="GO:0005737">
    <property type="term" value="C:cytoplasm"/>
    <property type="evidence" value="ECO:0007669"/>
    <property type="project" value="UniProtKB-SubCell"/>
</dbReference>
<evidence type="ECO:0000256" key="14">
    <source>
        <dbReference type="NCBIfam" id="TIGR00228"/>
    </source>
</evidence>
<dbReference type="InterPro" id="IPR020563">
    <property type="entry name" value="X-over_junc_endoDNase_Mg_BS"/>
</dbReference>
<keyword evidence="9 13" id="KW-0238">DNA-binding</keyword>
<keyword evidence="11 13" id="KW-0234">DNA repair</keyword>
<dbReference type="SUPFAM" id="SSF53098">
    <property type="entry name" value="Ribonuclease H-like"/>
    <property type="match status" value="1"/>
</dbReference>
<comment type="subunit">
    <text evidence="13">Homodimer which binds Holliday junction (HJ) DNA. The HJ becomes 2-fold symmetrical on binding to RuvC with unstacked arms; it has a different conformation from HJ DNA in complex with RuvA. In the full resolvosome a probable DNA-RuvA(4)-RuvB(12)-RuvC(2) complex forms which resolves the HJ.</text>
</comment>
<dbReference type="InterPro" id="IPR002176">
    <property type="entry name" value="X-over_junc_endoDNase_RuvC"/>
</dbReference>
<dbReference type="GO" id="GO:0048476">
    <property type="term" value="C:Holliday junction resolvase complex"/>
    <property type="evidence" value="ECO:0007669"/>
    <property type="project" value="UniProtKB-UniRule"/>
</dbReference>
<dbReference type="GO" id="GO:0008821">
    <property type="term" value="F:crossover junction DNA endonuclease activity"/>
    <property type="evidence" value="ECO:0007669"/>
    <property type="project" value="UniProtKB-UniRule"/>
</dbReference>
<sequence>MLGIDPGGEITGYGVVRKSGGITRMIACGTSRARPEESLPDKLCRIFNFIRELIDLHQPQFLVVEDIFYGKNVQSLKSIGQVRGVIILAGGLAGVPVHEYSPREVKKAVVGRGDASKEQVQRMVQAVLGLDAPPKPFDAADALALALCHSHRCL</sequence>
<dbReference type="Proteomes" id="UP000179129">
    <property type="component" value="Unassembled WGS sequence"/>
</dbReference>
<dbReference type="InterPro" id="IPR012337">
    <property type="entry name" value="RNaseH-like_sf"/>
</dbReference>
<evidence type="ECO:0000256" key="12">
    <source>
        <dbReference type="ARBA" id="ARBA00029354"/>
    </source>
</evidence>
<evidence type="ECO:0000256" key="1">
    <source>
        <dbReference type="ARBA" id="ARBA00009518"/>
    </source>
</evidence>
<feature type="active site" evidence="13">
    <location>
        <position position="138"/>
    </location>
</feature>
<dbReference type="PANTHER" id="PTHR30194">
    <property type="entry name" value="CROSSOVER JUNCTION ENDODEOXYRIBONUCLEASE RUVC"/>
    <property type="match status" value="1"/>
</dbReference>
<comment type="function">
    <text evidence="13">The RuvA-RuvB-RuvC complex processes Holliday junction (HJ) DNA during genetic recombination and DNA repair. Endonuclease that resolves HJ intermediates. Cleaves cruciform DNA by making single-stranded nicks across the HJ at symmetrical positions within the homologous arms, yielding a 5'-phosphate and a 3'-hydroxyl group; requires a central core of homology in the junction. The consensus cleavage sequence is 5'-(A/T)TT(C/G)-3'. Cleavage occurs on the 3'-side of the TT dinucleotide at the point of strand exchange. HJ branch migration catalyzed by RuvA-RuvB allows RuvC to scan DNA until it finds its consensus sequence, where it cleaves and resolves the cruciform DNA.</text>
</comment>
<dbReference type="Pfam" id="PF02075">
    <property type="entry name" value="RuvC"/>
    <property type="match status" value="1"/>
</dbReference>
<dbReference type="GO" id="GO:0006310">
    <property type="term" value="P:DNA recombination"/>
    <property type="evidence" value="ECO:0007669"/>
    <property type="project" value="UniProtKB-UniRule"/>
</dbReference>
<keyword evidence="5 13" id="KW-0255">Endonuclease</keyword>
<dbReference type="Gene3D" id="3.30.420.10">
    <property type="entry name" value="Ribonuclease H-like superfamily/Ribonuclease H"/>
    <property type="match status" value="1"/>
</dbReference>
<evidence type="ECO:0000256" key="3">
    <source>
        <dbReference type="ARBA" id="ARBA00022722"/>
    </source>
</evidence>
<comment type="cofactor">
    <cofactor evidence="13">
        <name>Mg(2+)</name>
        <dbReference type="ChEBI" id="CHEBI:18420"/>
    </cofactor>
    <text evidence="13">Binds 2 Mg(2+) ion per subunit.</text>
</comment>
<dbReference type="NCBIfam" id="TIGR00228">
    <property type="entry name" value="ruvC"/>
    <property type="match status" value="1"/>
</dbReference>
<dbReference type="PRINTS" id="PR00696">
    <property type="entry name" value="RSOLVASERUVC"/>
</dbReference>
<evidence type="ECO:0000256" key="13">
    <source>
        <dbReference type="HAMAP-Rule" id="MF_00034"/>
    </source>
</evidence>
<keyword evidence="10 13" id="KW-0233">DNA recombination</keyword>
<dbReference type="PROSITE" id="PS01321">
    <property type="entry name" value="RUVC"/>
    <property type="match status" value="1"/>
</dbReference>
<feature type="binding site" evidence="13">
    <location>
        <position position="138"/>
    </location>
    <ligand>
        <name>Mg(2+)</name>
        <dbReference type="ChEBI" id="CHEBI:18420"/>
        <label>1</label>
    </ligand>
</feature>
<dbReference type="GO" id="GO:0000287">
    <property type="term" value="F:magnesium ion binding"/>
    <property type="evidence" value="ECO:0007669"/>
    <property type="project" value="UniProtKB-UniRule"/>
</dbReference>
<feature type="active site" evidence="13">
    <location>
        <position position="65"/>
    </location>
</feature>
<evidence type="ECO:0000256" key="4">
    <source>
        <dbReference type="ARBA" id="ARBA00022723"/>
    </source>
</evidence>
<keyword evidence="2 13" id="KW-0963">Cytoplasm</keyword>
<dbReference type="CDD" id="cd16962">
    <property type="entry name" value="RuvC"/>
    <property type="match status" value="1"/>
</dbReference>
<dbReference type="PANTHER" id="PTHR30194:SF3">
    <property type="entry name" value="CROSSOVER JUNCTION ENDODEOXYRIBONUCLEASE RUVC"/>
    <property type="match status" value="1"/>
</dbReference>
<accession>A0A1F5YLC3</accession>
<evidence type="ECO:0000313" key="16">
    <source>
        <dbReference type="Proteomes" id="UP000179129"/>
    </source>
</evidence>
<evidence type="ECO:0000256" key="7">
    <source>
        <dbReference type="ARBA" id="ARBA00022801"/>
    </source>
</evidence>